<evidence type="ECO:0000256" key="1">
    <source>
        <dbReference type="SAM" id="MobiDB-lite"/>
    </source>
</evidence>
<evidence type="ECO:0000313" key="2">
    <source>
        <dbReference type="EMBL" id="RKO97539.1"/>
    </source>
</evidence>
<feature type="region of interest" description="Disordered" evidence="1">
    <location>
        <begin position="1"/>
        <end position="76"/>
    </location>
</feature>
<organism evidence="3 5">
    <name type="scientific">Caulochytrium protostelioides</name>
    <dbReference type="NCBI Taxonomy" id="1555241"/>
    <lineage>
        <taxon>Eukaryota</taxon>
        <taxon>Fungi</taxon>
        <taxon>Fungi incertae sedis</taxon>
        <taxon>Chytridiomycota</taxon>
        <taxon>Chytridiomycota incertae sedis</taxon>
        <taxon>Chytridiomycetes</taxon>
        <taxon>Caulochytriales</taxon>
        <taxon>Caulochytriaceae</taxon>
        <taxon>Caulochytrium</taxon>
    </lineage>
</organism>
<reference evidence="2" key="3">
    <citation type="submission" date="2018-08" db="EMBL/GenBank/DDBJ databases">
        <title>Leveraging single-cell genomics to expand the Fungal Tree of Life.</title>
        <authorList>
            <consortium name="DOE Joint Genome Institute"/>
            <person name="Ahrendt S.R."/>
            <person name="Quandt C.A."/>
            <person name="Ciobanu D."/>
            <person name="Clum A."/>
            <person name="Salamov A."/>
            <person name="Andreopoulos B."/>
            <person name="Cheng J.-F."/>
            <person name="Woyke T."/>
            <person name="Pelin A."/>
            <person name="Henrissat B."/>
            <person name="Reynolds N."/>
            <person name="Benny G.L."/>
            <person name="Smith M.E."/>
            <person name="James T.Y."/>
            <person name="Grigoriev I.V."/>
        </authorList>
    </citation>
    <scope>NUCLEOTIDE SEQUENCE</scope>
    <source>
        <strain evidence="2">ATCC 52028</strain>
    </source>
</reference>
<dbReference type="AlphaFoldDB" id="A0A4P9XEJ9"/>
<reference evidence="3" key="2">
    <citation type="submission" date="2018-04" db="EMBL/GenBank/DDBJ databases">
        <title>Leveraging single-cell genomics to expand the Fungal Tree of Life.</title>
        <authorList>
            <consortium name="DOE Joint Genome Institute"/>
            <person name="Ahrendt S.R."/>
            <person name="Quandt C.A."/>
            <person name="Ciobanu D."/>
            <person name="Clum A."/>
            <person name="Salamov A."/>
            <person name="Andreopoulos B."/>
            <person name="Cheng J.-F."/>
            <person name="Woyke T."/>
            <person name="Pelin A."/>
            <person name="Henrissat B."/>
            <person name="Benny G.L."/>
            <person name="Smith M.E."/>
            <person name="James T.Y."/>
            <person name="Grigoriev I.V."/>
        </authorList>
    </citation>
    <scope>NUCLEOTIDE SEQUENCE</scope>
    <source>
        <strain evidence="3">ATCC 52028</strain>
    </source>
</reference>
<evidence type="ECO:0000313" key="3">
    <source>
        <dbReference type="EMBL" id="RKP03973.1"/>
    </source>
</evidence>
<accession>A0A4P9XEJ9</accession>
<feature type="compositionally biased region" description="Polar residues" evidence="1">
    <location>
        <begin position="295"/>
        <end position="310"/>
    </location>
</feature>
<protein>
    <submittedName>
        <fullName evidence="3">Uncharacterized protein</fullName>
    </submittedName>
</protein>
<dbReference type="Proteomes" id="UP000274922">
    <property type="component" value="Unassembled WGS sequence"/>
</dbReference>
<feature type="region of interest" description="Disordered" evidence="1">
    <location>
        <begin position="269"/>
        <end position="342"/>
    </location>
</feature>
<gene>
    <name evidence="2" type="ORF">CAUPRSCDRAFT_10794</name>
    <name evidence="3" type="ORF">CXG81DRAFT_16543</name>
</gene>
<dbReference type="Proteomes" id="UP000268535">
    <property type="component" value="Unassembled WGS sequence"/>
</dbReference>
<proteinExistence type="predicted"/>
<dbReference type="EMBL" id="ML014115">
    <property type="protein sequence ID" value="RKP03973.1"/>
    <property type="molecule type" value="Genomic_DNA"/>
</dbReference>
<evidence type="ECO:0000313" key="5">
    <source>
        <dbReference type="Proteomes" id="UP000274922"/>
    </source>
</evidence>
<dbReference type="EMBL" id="ML009235">
    <property type="protein sequence ID" value="RKO97539.1"/>
    <property type="molecule type" value="Genomic_DNA"/>
</dbReference>
<name>A0A4P9XEJ9_9FUNG</name>
<reference evidence="4 5" key="1">
    <citation type="journal article" date="2018" name="Nat. Microbiol.">
        <title>Leveraging single-cell genomics to expand the fungal tree of life.</title>
        <authorList>
            <person name="Ahrendt S.R."/>
            <person name="Quandt C.A."/>
            <person name="Ciobanu D."/>
            <person name="Clum A."/>
            <person name="Salamov A."/>
            <person name="Andreopoulos B."/>
            <person name="Cheng J.F."/>
            <person name="Woyke T."/>
            <person name="Pelin A."/>
            <person name="Henrissat B."/>
            <person name="Reynolds N.K."/>
            <person name="Benny G.L."/>
            <person name="Smith M.E."/>
            <person name="James T.Y."/>
            <person name="Grigoriev I.V."/>
        </authorList>
    </citation>
    <scope>NUCLEOTIDE SEQUENCE [LARGE SCALE GENOMIC DNA]</scope>
    <source>
        <strain evidence="4 5">ATCC 52028</strain>
    </source>
</reference>
<evidence type="ECO:0000313" key="4">
    <source>
        <dbReference type="Proteomes" id="UP000268535"/>
    </source>
</evidence>
<sequence>MAVGTVAPRSEAMFPLPTPRSLPSPGPHPTPSSSSVRTVQRGWQRYAQTAAGSASAASPSSLFYHDGTVGSRGRARHDGVLSSHWAPSAATATQRPAAATLQRMLGQHGAATAAAKAYMAPPPRVGKPLPLELTASLPAKPQRPLPVRASLAVAPAEPAAKLVAAKPAVADAPAAKTMAEARRGRAQHLRIQTFALPAKVARDDGKSPAGFTTPTASPAATGTAAFVFPLPTTPHPAKAAAVVAASPASPGGVRAFPVPVLAAAAAPRRGLPLTRPPRRPRSATPSAPVTPAMARSTTPDLTDASVSSGATDDESGGAHDEPAEDAESEAAQQAAETARVARQRAAQALLRGAGPPRRLALRVPRHVDPAAIARADHAAWQAARHAEQTFSQHGCHLPPPLMTRVRRGAATLSAAPGRAAPGSAGRPLAASQPRLVSPFAGSPREAQAVAAAPSATTASVTEPEWQPLGPAALHAGAVPHDPSVSAGLVWEAAPGTERREARRAAAARRTWARGVTALTSAHGVPSLSASALLWGFDTDTDTDTDHDNAGSWAAA</sequence>
<keyword evidence="5" id="KW-1185">Reference proteome</keyword>
<feature type="compositionally biased region" description="Pro residues" evidence="1">
    <location>
        <begin position="16"/>
        <end position="30"/>
    </location>
</feature>
<feature type="compositionally biased region" description="Low complexity" evidence="1">
    <location>
        <begin position="329"/>
        <end position="342"/>
    </location>
</feature>
<feature type="compositionally biased region" description="Low complexity" evidence="1">
    <location>
        <begin position="50"/>
        <end position="61"/>
    </location>
</feature>